<dbReference type="OrthoDB" id="1490595at2"/>
<dbReference type="eggNOG" id="COG2890">
    <property type="taxonomic scope" value="Bacteria"/>
</dbReference>
<gene>
    <name evidence="2" type="ordered locus">Deide_17190</name>
</gene>
<dbReference type="RefSeq" id="WP_012693811.1">
    <property type="nucleotide sequence ID" value="NC_012526.1"/>
</dbReference>
<dbReference type="EMBL" id="CP001114">
    <property type="protein sequence ID" value="ACO46689.1"/>
    <property type="molecule type" value="Genomic_DNA"/>
</dbReference>
<evidence type="ECO:0000259" key="1">
    <source>
        <dbReference type="Pfam" id="PF13649"/>
    </source>
</evidence>
<organism evidence="2 3">
    <name type="scientific">Deinococcus deserti (strain DSM 17065 / CIP 109153 / LMG 22923 / VCD115)</name>
    <dbReference type="NCBI Taxonomy" id="546414"/>
    <lineage>
        <taxon>Bacteria</taxon>
        <taxon>Thermotogati</taxon>
        <taxon>Deinococcota</taxon>
        <taxon>Deinococci</taxon>
        <taxon>Deinococcales</taxon>
        <taxon>Deinococcaceae</taxon>
        <taxon>Deinococcus</taxon>
    </lineage>
</organism>
<dbReference type="STRING" id="546414.Deide_17190"/>
<evidence type="ECO:0000313" key="2">
    <source>
        <dbReference type="EMBL" id="ACO46689.1"/>
    </source>
</evidence>
<dbReference type="Gene3D" id="3.40.50.150">
    <property type="entry name" value="Vaccinia Virus protein VP39"/>
    <property type="match status" value="1"/>
</dbReference>
<dbReference type="SUPFAM" id="SSF53335">
    <property type="entry name" value="S-adenosyl-L-methionine-dependent methyltransferases"/>
    <property type="match status" value="1"/>
</dbReference>
<dbReference type="InterPro" id="IPR041698">
    <property type="entry name" value="Methyltransf_25"/>
</dbReference>
<dbReference type="Proteomes" id="UP000002208">
    <property type="component" value="Chromosome"/>
</dbReference>
<reference evidence="2 3" key="1">
    <citation type="journal article" date="2009" name="PLoS Genet.">
        <title>Alliance of proteomics and genomics to unravel the specificities of Sahara bacterium Deinococcus deserti.</title>
        <authorList>
            <person name="de Groot A."/>
            <person name="Dulermo R."/>
            <person name="Ortet P."/>
            <person name="Blanchard L."/>
            <person name="Guerin P."/>
            <person name="Fernandez B."/>
            <person name="Vacherie B."/>
            <person name="Dossat C."/>
            <person name="Jolivet E."/>
            <person name="Siguier P."/>
            <person name="Chandler M."/>
            <person name="Barakat M."/>
            <person name="Dedieu A."/>
            <person name="Barbe V."/>
            <person name="Heulin T."/>
            <person name="Sommer S."/>
            <person name="Achouak W."/>
            <person name="Armengaud J."/>
        </authorList>
    </citation>
    <scope>NUCLEOTIDE SEQUENCE [LARGE SCALE GENOMIC DNA]</scope>
    <source>
        <strain evidence="3">DSM 17065 / CIP 109153 / LMG 22923 / VCD115</strain>
    </source>
</reference>
<proteinExistence type="predicted"/>
<dbReference type="AlphaFoldDB" id="C1CWX2"/>
<keyword evidence="2" id="KW-0808">Transferase</keyword>
<name>C1CWX2_DEIDV</name>
<dbReference type="CDD" id="cd02440">
    <property type="entry name" value="AdoMet_MTases"/>
    <property type="match status" value="1"/>
</dbReference>
<dbReference type="InterPro" id="IPR029063">
    <property type="entry name" value="SAM-dependent_MTases_sf"/>
</dbReference>
<sequence length="246" mass="27599">MTQHWSHTFYAQQDRLTGGYGQDIHRHHVALSTRVSQYLGNPGTLLELGAGGGQFAVSAARQGHRVTALDLLRGAGEYTRSLADRNNVPMEVVTGDFYTVEFADTFDAVCYWDGFGIGKDDDQRRLLTRIAGWLQPEATAFIDIYTPWYWAYHAGFTRQQSDYTQLYGFDAPDCRLTDTYTPHGGEPLTQSLRCYSPADLRLLLRGTGLTLTEVWPGGHYDPQAGVYRSEVPLGKCMTFTALLQRE</sequence>
<dbReference type="PaxDb" id="546414-Deide_17190"/>
<dbReference type="GO" id="GO:0016740">
    <property type="term" value="F:transferase activity"/>
    <property type="evidence" value="ECO:0007669"/>
    <property type="project" value="UniProtKB-KW"/>
</dbReference>
<dbReference type="KEGG" id="ddr:Deide_17190"/>
<keyword evidence="3" id="KW-1185">Reference proteome</keyword>
<accession>C1CWX2</accession>
<feature type="domain" description="Methyltransferase" evidence="1">
    <location>
        <begin position="46"/>
        <end position="136"/>
    </location>
</feature>
<evidence type="ECO:0000313" key="3">
    <source>
        <dbReference type="Proteomes" id="UP000002208"/>
    </source>
</evidence>
<dbReference type="Pfam" id="PF13649">
    <property type="entry name" value="Methyltransf_25"/>
    <property type="match status" value="1"/>
</dbReference>
<dbReference type="HOGENOM" id="CLU_1110521_0_0_0"/>
<protein>
    <submittedName>
        <fullName evidence="2">Putative N-methyl-transferase-related protein</fullName>
    </submittedName>
</protein>